<name>A0AAW1V9W8_9CUCU</name>
<accession>A0AAW1V9W8</accession>
<evidence type="ECO:0000313" key="1">
    <source>
        <dbReference type="EMBL" id="KAK9888689.1"/>
    </source>
</evidence>
<dbReference type="Proteomes" id="UP001431783">
    <property type="component" value="Unassembled WGS sequence"/>
</dbReference>
<proteinExistence type="predicted"/>
<reference evidence="1 2" key="1">
    <citation type="submission" date="2023-03" db="EMBL/GenBank/DDBJ databases">
        <title>Genome insight into feeding habits of ladybird beetles.</title>
        <authorList>
            <person name="Li H.-S."/>
            <person name="Huang Y.-H."/>
            <person name="Pang H."/>
        </authorList>
    </citation>
    <scope>NUCLEOTIDE SEQUENCE [LARGE SCALE GENOMIC DNA]</scope>
    <source>
        <strain evidence="1">SYSU_2023b</strain>
        <tissue evidence="1">Whole body</tissue>
    </source>
</reference>
<sequence length="60" mass="6777">MAIAILAICEVNINILTVYKIRPDRVYVGVVHTSTLVTRDSELAYGYHMVILWVTSLGRK</sequence>
<feature type="non-terminal residue" evidence="1">
    <location>
        <position position="60"/>
    </location>
</feature>
<protein>
    <submittedName>
        <fullName evidence="1">Uncharacterized protein</fullName>
    </submittedName>
</protein>
<keyword evidence="2" id="KW-1185">Reference proteome</keyword>
<organism evidence="1 2">
    <name type="scientific">Henosepilachna vigintioctopunctata</name>
    <dbReference type="NCBI Taxonomy" id="420089"/>
    <lineage>
        <taxon>Eukaryota</taxon>
        <taxon>Metazoa</taxon>
        <taxon>Ecdysozoa</taxon>
        <taxon>Arthropoda</taxon>
        <taxon>Hexapoda</taxon>
        <taxon>Insecta</taxon>
        <taxon>Pterygota</taxon>
        <taxon>Neoptera</taxon>
        <taxon>Endopterygota</taxon>
        <taxon>Coleoptera</taxon>
        <taxon>Polyphaga</taxon>
        <taxon>Cucujiformia</taxon>
        <taxon>Coccinelloidea</taxon>
        <taxon>Coccinellidae</taxon>
        <taxon>Epilachninae</taxon>
        <taxon>Epilachnini</taxon>
        <taxon>Henosepilachna</taxon>
    </lineage>
</organism>
<dbReference type="EMBL" id="JARQZJ010000121">
    <property type="protein sequence ID" value="KAK9888689.1"/>
    <property type="molecule type" value="Genomic_DNA"/>
</dbReference>
<dbReference type="AlphaFoldDB" id="A0AAW1V9W8"/>
<evidence type="ECO:0000313" key="2">
    <source>
        <dbReference type="Proteomes" id="UP001431783"/>
    </source>
</evidence>
<gene>
    <name evidence="1" type="ORF">WA026_000919</name>
</gene>
<comment type="caution">
    <text evidence="1">The sequence shown here is derived from an EMBL/GenBank/DDBJ whole genome shotgun (WGS) entry which is preliminary data.</text>
</comment>